<keyword evidence="3" id="KW-1185">Reference proteome</keyword>
<organism evidence="2 3">
    <name type="scientific">Streptomyces caelestis</name>
    <dbReference type="NCBI Taxonomy" id="36816"/>
    <lineage>
        <taxon>Bacteria</taxon>
        <taxon>Bacillati</taxon>
        <taxon>Actinomycetota</taxon>
        <taxon>Actinomycetes</taxon>
        <taxon>Kitasatosporales</taxon>
        <taxon>Streptomycetaceae</taxon>
        <taxon>Streptomyces</taxon>
    </lineage>
</organism>
<evidence type="ECO:0000313" key="3">
    <source>
        <dbReference type="Proteomes" id="UP000037773"/>
    </source>
</evidence>
<sequence>MEYSSGRHFTAWQYTVAHHSRILLRSPRRTASDTRIDLHVGGVSALLIRPSYRGITVREGTDEEKGRVTEILGPQVFARGERLHVIGEDRMTGFIAGGPLEHRETRAADSEPSGFLPMPPTE</sequence>
<feature type="region of interest" description="Disordered" evidence="1">
    <location>
        <begin position="96"/>
        <end position="122"/>
    </location>
</feature>
<reference evidence="2 3" key="1">
    <citation type="submission" date="2015-07" db="EMBL/GenBank/DDBJ databases">
        <authorList>
            <person name="Noorani M."/>
        </authorList>
    </citation>
    <scope>NUCLEOTIDE SEQUENCE [LARGE SCALE GENOMIC DNA]</scope>
    <source>
        <strain evidence="2 3">NRRL B-24567</strain>
    </source>
</reference>
<dbReference type="PATRIC" id="fig|36816.3.peg.5530"/>
<dbReference type="EMBL" id="LGCN01000214">
    <property type="protein sequence ID" value="KOT34999.1"/>
    <property type="molecule type" value="Genomic_DNA"/>
</dbReference>
<evidence type="ECO:0000256" key="1">
    <source>
        <dbReference type="SAM" id="MobiDB-lite"/>
    </source>
</evidence>
<feature type="compositionally biased region" description="Basic and acidic residues" evidence="1">
    <location>
        <begin position="100"/>
        <end position="109"/>
    </location>
</feature>
<dbReference type="OrthoDB" id="5148951at2"/>
<dbReference type="AlphaFoldDB" id="A0A0M9X713"/>
<protein>
    <submittedName>
        <fullName evidence="2">Uncharacterized protein</fullName>
    </submittedName>
</protein>
<gene>
    <name evidence="2" type="ORF">ADK41_25615</name>
</gene>
<name>A0A0M9X713_9ACTN</name>
<proteinExistence type="predicted"/>
<evidence type="ECO:0000313" key="2">
    <source>
        <dbReference type="EMBL" id="KOT34999.1"/>
    </source>
</evidence>
<accession>A0A0M9X713</accession>
<dbReference type="RefSeq" id="WP_030825013.1">
    <property type="nucleotide sequence ID" value="NZ_JBFBKA010000003.1"/>
</dbReference>
<comment type="caution">
    <text evidence="2">The sequence shown here is derived from an EMBL/GenBank/DDBJ whole genome shotgun (WGS) entry which is preliminary data.</text>
</comment>
<dbReference type="Proteomes" id="UP000037773">
    <property type="component" value="Unassembled WGS sequence"/>
</dbReference>